<evidence type="ECO:0000313" key="6">
    <source>
        <dbReference type="Proteomes" id="UP000271125"/>
    </source>
</evidence>
<dbReference type="PANTHER" id="PTHR43063">
    <property type="entry name" value="4FE-4S CLUSTER CONTAINING PARA FAMILY ATPASE PROTEIN"/>
    <property type="match status" value="1"/>
</dbReference>
<dbReference type="EMBL" id="QNBD01000177">
    <property type="protein sequence ID" value="RKX69654.1"/>
    <property type="molecule type" value="Genomic_DNA"/>
</dbReference>
<protein>
    <submittedName>
        <fullName evidence="5">(4Fe-4S)-binding protein</fullName>
    </submittedName>
</protein>
<comment type="caution">
    <text evidence="5">The sequence shown here is derived from an EMBL/GenBank/DDBJ whole genome shotgun (WGS) entry which is preliminary data.</text>
</comment>
<evidence type="ECO:0000256" key="2">
    <source>
        <dbReference type="ARBA" id="ARBA00023004"/>
    </source>
</evidence>
<keyword evidence="3" id="KW-0411">Iron-sulfur</keyword>
<dbReference type="InterPro" id="IPR017900">
    <property type="entry name" value="4Fe4S_Fe_S_CS"/>
</dbReference>
<dbReference type="PROSITE" id="PS00198">
    <property type="entry name" value="4FE4S_FER_1"/>
    <property type="match status" value="1"/>
</dbReference>
<dbReference type="InterPro" id="IPR017896">
    <property type="entry name" value="4Fe4S_Fe-S-bd"/>
</dbReference>
<proteinExistence type="predicted"/>
<evidence type="ECO:0000259" key="4">
    <source>
        <dbReference type="PROSITE" id="PS51379"/>
    </source>
</evidence>
<sequence>MDVEEPNGRLFLKPEIVNEENYNVMIPEINEDKCNYCGLCANNCAFNALSIIKSINNALFFEDLCHHCGVCSYVCPENAIKEVDKCIGKINYGKFDSKNINFIEGILNLNEATGTPIINGISRLLDEEKVYILDAPPGTNCPVVSAINSADFIILAIEPTPFGVHDGELTLEIIKGTNKPCGVVINKYSNENLDRFINNNELNILGKIPFKREIAERYSKGDLLIDMNGDLRNAFIAIIKNINKLNSREIRWKEQ</sequence>
<gene>
    <name evidence="5" type="ORF">DRP43_04170</name>
</gene>
<evidence type="ECO:0000313" key="5">
    <source>
        <dbReference type="EMBL" id="RKX69654.1"/>
    </source>
</evidence>
<dbReference type="AlphaFoldDB" id="A0A660SFU3"/>
<keyword evidence="1" id="KW-0479">Metal-binding</keyword>
<dbReference type="PANTHER" id="PTHR43063:SF1">
    <property type="entry name" value="4FE-4S CLUSTER CONTAINING PARA FAMILY ATPASE PROTEIN"/>
    <property type="match status" value="1"/>
</dbReference>
<keyword evidence="2" id="KW-0408">Iron</keyword>
<organism evidence="5 6">
    <name type="scientific">candidate division TA06 bacterium</name>
    <dbReference type="NCBI Taxonomy" id="2250710"/>
    <lineage>
        <taxon>Bacteria</taxon>
        <taxon>Bacteria division TA06</taxon>
    </lineage>
</organism>
<accession>A0A660SFU3</accession>
<evidence type="ECO:0000256" key="1">
    <source>
        <dbReference type="ARBA" id="ARBA00022723"/>
    </source>
</evidence>
<dbReference type="PROSITE" id="PS51379">
    <property type="entry name" value="4FE4S_FER_2"/>
    <property type="match status" value="2"/>
</dbReference>
<dbReference type="Pfam" id="PF00037">
    <property type="entry name" value="Fer4"/>
    <property type="match status" value="2"/>
</dbReference>
<feature type="domain" description="4Fe-4S ferredoxin-type" evidence="4">
    <location>
        <begin position="56"/>
        <end position="85"/>
    </location>
</feature>
<name>A0A660SFU3_UNCT6</name>
<dbReference type="Proteomes" id="UP000271125">
    <property type="component" value="Unassembled WGS sequence"/>
</dbReference>
<evidence type="ECO:0000256" key="3">
    <source>
        <dbReference type="ARBA" id="ARBA00023014"/>
    </source>
</evidence>
<dbReference type="Gene3D" id="3.40.50.300">
    <property type="entry name" value="P-loop containing nucleotide triphosphate hydrolases"/>
    <property type="match status" value="1"/>
</dbReference>
<dbReference type="SUPFAM" id="SSF52540">
    <property type="entry name" value="P-loop containing nucleoside triphosphate hydrolases"/>
    <property type="match status" value="1"/>
</dbReference>
<dbReference type="GO" id="GO:0046872">
    <property type="term" value="F:metal ion binding"/>
    <property type="evidence" value="ECO:0007669"/>
    <property type="project" value="UniProtKB-KW"/>
</dbReference>
<dbReference type="GO" id="GO:0051536">
    <property type="term" value="F:iron-sulfur cluster binding"/>
    <property type="evidence" value="ECO:0007669"/>
    <property type="project" value="UniProtKB-KW"/>
</dbReference>
<feature type="domain" description="4Fe-4S ferredoxin-type" evidence="4">
    <location>
        <begin position="25"/>
        <end position="54"/>
    </location>
</feature>
<dbReference type="SUPFAM" id="SSF54862">
    <property type="entry name" value="4Fe-4S ferredoxins"/>
    <property type="match status" value="1"/>
</dbReference>
<reference evidence="5 6" key="1">
    <citation type="submission" date="2018-06" db="EMBL/GenBank/DDBJ databases">
        <title>Extensive metabolic versatility and redundancy in microbially diverse, dynamic hydrothermal sediments.</title>
        <authorList>
            <person name="Dombrowski N."/>
            <person name="Teske A."/>
            <person name="Baker B.J."/>
        </authorList>
    </citation>
    <scope>NUCLEOTIDE SEQUENCE [LARGE SCALE GENOMIC DNA]</scope>
    <source>
        <strain evidence="5">B10_G13</strain>
    </source>
</reference>
<dbReference type="InterPro" id="IPR027417">
    <property type="entry name" value="P-loop_NTPase"/>
</dbReference>
<dbReference type="Gene3D" id="3.30.70.20">
    <property type="match status" value="1"/>
</dbReference>